<evidence type="ECO:0000256" key="8">
    <source>
        <dbReference type="SAM" id="Phobius"/>
    </source>
</evidence>
<dbReference type="InterPro" id="IPR036097">
    <property type="entry name" value="HisK_dim/P_sf"/>
</dbReference>
<feature type="transmembrane region" description="Helical" evidence="8">
    <location>
        <begin position="188"/>
        <end position="208"/>
    </location>
</feature>
<dbReference type="Pfam" id="PF02518">
    <property type="entry name" value="HATPase_c"/>
    <property type="match status" value="1"/>
</dbReference>
<reference evidence="10 11" key="1">
    <citation type="submission" date="2016-10" db="EMBL/GenBank/DDBJ databases">
        <authorList>
            <person name="de Groot N.N."/>
        </authorList>
    </citation>
    <scope>NUCLEOTIDE SEQUENCE [LARGE SCALE GENOMIC DNA]</scope>
    <source>
        <strain evidence="10 11">CGMCC 1.10457</strain>
    </source>
</reference>
<dbReference type="InterPro" id="IPR031621">
    <property type="entry name" value="HisKA_7TM"/>
</dbReference>
<dbReference type="SMART" id="SM00387">
    <property type="entry name" value="HATPase_c"/>
    <property type="match status" value="1"/>
</dbReference>
<dbReference type="InterPro" id="IPR005467">
    <property type="entry name" value="His_kinase_dom"/>
</dbReference>
<dbReference type="PROSITE" id="PS50109">
    <property type="entry name" value="HIS_KIN"/>
    <property type="match status" value="1"/>
</dbReference>
<dbReference type="SUPFAM" id="SSF55874">
    <property type="entry name" value="ATPase domain of HSP90 chaperone/DNA topoisomerase II/histidine kinase"/>
    <property type="match status" value="1"/>
</dbReference>
<dbReference type="EC" id="2.7.13.3" evidence="2"/>
<dbReference type="CDD" id="cd00082">
    <property type="entry name" value="HisKA"/>
    <property type="match status" value="1"/>
</dbReference>
<dbReference type="EMBL" id="FOZK01000003">
    <property type="protein sequence ID" value="SFS08253.1"/>
    <property type="molecule type" value="Genomic_DNA"/>
</dbReference>
<evidence type="ECO:0000256" key="6">
    <source>
        <dbReference type="ARBA" id="ARBA00023012"/>
    </source>
</evidence>
<evidence type="ECO:0000256" key="1">
    <source>
        <dbReference type="ARBA" id="ARBA00000085"/>
    </source>
</evidence>
<comment type="catalytic activity">
    <reaction evidence="1">
        <text>ATP + protein L-histidine = ADP + protein N-phospho-L-histidine.</text>
        <dbReference type="EC" id="2.7.13.3"/>
    </reaction>
</comment>
<feature type="domain" description="Histidine kinase" evidence="9">
    <location>
        <begin position="370"/>
        <end position="560"/>
    </location>
</feature>
<dbReference type="InterPro" id="IPR004358">
    <property type="entry name" value="Sig_transdc_His_kin-like_C"/>
</dbReference>
<dbReference type="InterPro" id="IPR050736">
    <property type="entry name" value="Sensor_HK_Regulatory"/>
</dbReference>
<gene>
    <name evidence="10" type="ORF">SAMN05216559_3387</name>
</gene>
<dbReference type="InterPro" id="IPR036890">
    <property type="entry name" value="HATPase_C_sf"/>
</dbReference>
<evidence type="ECO:0000256" key="7">
    <source>
        <dbReference type="SAM" id="MobiDB-lite"/>
    </source>
</evidence>
<dbReference type="Gene3D" id="3.30.450.20">
    <property type="entry name" value="PAS domain"/>
    <property type="match status" value="1"/>
</dbReference>
<keyword evidence="8" id="KW-0472">Membrane</keyword>
<evidence type="ECO:0000256" key="2">
    <source>
        <dbReference type="ARBA" id="ARBA00012438"/>
    </source>
</evidence>
<keyword evidence="5 10" id="KW-0418">Kinase</keyword>
<keyword evidence="6" id="KW-0902">Two-component regulatory system</keyword>
<dbReference type="AlphaFoldDB" id="A0A1I6LXU6"/>
<evidence type="ECO:0000313" key="11">
    <source>
        <dbReference type="Proteomes" id="UP000199062"/>
    </source>
</evidence>
<evidence type="ECO:0000259" key="9">
    <source>
        <dbReference type="PROSITE" id="PS50109"/>
    </source>
</evidence>
<keyword evidence="8" id="KW-0812">Transmembrane</keyword>
<dbReference type="Gene3D" id="1.10.287.130">
    <property type="match status" value="1"/>
</dbReference>
<keyword evidence="11" id="KW-1185">Reference proteome</keyword>
<keyword evidence="4" id="KW-0808">Transferase</keyword>
<dbReference type="STRING" id="767519.SAMN05216559_3387"/>
<dbReference type="Gene3D" id="3.30.565.10">
    <property type="entry name" value="Histidine kinase-like ATPase, C-terminal domain"/>
    <property type="match status" value="1"/>
</dbReference>
<dbReference type="SUPFAM" id="SSF47384">
    <property type="entry name" value="Homodimeric domain of signal transducing histidine kinase"/>
    <property type="match status" value="1"/>
</dbReference>
<dbReference type="Proteomes" id="UP000199062">
    <property type="component" value="Unassembled WGS sequence"/>
</dbReference>
<feature type="transmembrane region" description="Helical" evidence="8">
    <location>
        <begin position="49"/>
        <end position="69"/>
    </location>
</feature>
<proteinExistence type="predicted"/>
<feature type="transmembrane region" description="Helical" evidence="8">
    <location>
        <begin position="112"/>
        <end position="136"/>
    </location>
</feature>
<accession>A0A1I6LXU6</accession>
<evidence type="ECO:0000256" key="5">
    <source>
        <dbReference type="ARBA" id="ARBA00022777"/>
    </source>
</evidence>
<evidence type="ECO:0000256" key="4">
    <source>
        <dbReference type="ARBA" id="ARBA00022679"/>
    </source>
</evidence>
<keyword evidence="8" id="KW-1133">Transmembrane helix</keyword>
<dbReference type="InterPro" id="IPR003594">
    <property type="entry name" value="HATPase_dom"/>
</dbReference>
<protein>
    <recommendedName>
        <fullName evidence="2">histidine kinase</fullName>
        <ecNumber evidence="2">2.7.13.3</ecNumber>
    </recommendedName>
</protein>
<dbReference type="PRINTS" id="PR00344">
    <property type="entry name" value="BCTRLSENSOR"/>
</dbReference>
<evidence type="ECO:0000313" key="10">
    <source>
        <dbReference type="EMBL" id="SFS08253.1"/>
    </source>
</evidence>
<dbReference type="SUPFAM" id="SSF55785">
    <property type="entry name" value="PYP-like sensor domain (PAS domain)"/>
    <property type="match status" value="1"/>
</dbReference>
<name>A0A1I6LXU6_9EURY</name>
<organism evidence="10 11">
    <name type="scientific">Halomicrobium zhouii</name>
    <dbReference type="NCBI Taxonomy" id="767519"/>
    <lineage>
        <taxon>Archaea</taxon>
        <taxon>Methanobacteriati</taxon>
        <taxon>Methanobacteriota</taxon>
        <taxon>Stenosarchaea group</taxon>
        <taxon>Halobacteria</taxon>
        <taxon>Halobacteriales</taxon>
        <taxon>Haloarculaceae</taxon>
        <taxon>Halomicrobium</taxon>
    </lineage>
</organism>
<dbReference type="InterPro" id="IPR003661">
    <property type="entry name" value="HisK_dim/P_dom"/>
</dbReference>
<keyword evidence="3" id="KW-0597">Phosphoprotein</keyword>
<dbReference type="Pfam" id="PF00512">
    <property type="entry name" value="HisKA"/>
    <property type="match status" value="1"/>
</dbReference>
<sequence length="588" mass="63877">MERPALVSAVNSTVAETMFIIAMLLSSTFMLSLAAWIRSYAENFAAKLIVYWAAIYPVLGILAIAHVVAPDLQFARTLYAVSNAISSLVPLLVFLFTLAYTGRARWLSRRVLGVFAAWYLLLAGLAVTDPVLGLAYGEFVVVDGPITYVYGMPTGLYSVLSLPVWLFMVAPPALLGARALSDTGVTRAQTASLFAAFTVPFVVMFLWLGQLVPVPANGAFLFGSVLSGLFVGRAVDRYNLFDLVPLAREMVFDELNDAVVVVDRDHRLLDYNYVAIDTFPGLEGEIGTNVTELVPALAGDDDGDSEGPFPSSFTSYRDGEPRIYDVTVSHLPSEENCHGYGLIIHDVTERRRRIRDLEQQTTQLERFASTLSHDLRNPLNVAQGNIQLAMDTGATERLERADDAIERIEQIIDDLLTLSREGRTIDDRQFVGLTDVAEAAWKTTATADATLEVELDPDTGVFADETRLQNVFENLFRNALSFGGAGVTIRVGSEDDGFYVEDDGPGIAPTEREKVFEYEYTTDSDGTGLGLAIVESITSAHGWSVHVTDGHDGGARFVFSDVDLVDGPSSATGQTDGVGPVAPTNTEP</sequence>
<feature type="region of interest" description="Disordered" evidence="7">
    <location>
        <begin position="568"/>
        <end position="588"/>
    </location>
</feature>
<dbReference type="Pfam" id="PF16927">
    <property type="entry name" value="HisKA_7TM"/>
    <property type="match status" value="1"/>
</dbReference>
<dbReference type="GO" id="GO:0000155">
    <property type="term" value="F:phosphorelay sensor kinase activity"/>
    <property type="evidence" value="ECO:0007669"/>
    <property type="project" value="InterPro"/>
</dbReference>
<feature type="transmembrane region" description="Helical" evidence="8">
    <location>
        <begin position="81"/>
        <end position="100"/>
    </location>
</feature>
<dbReference type="PANTHER" id="PTHR43711:SF1">
    <property type="entry name" value="HISTIDINE KINASE 1"/>
    <property type="match status" value="1"/>
</dbReference>
<feature type="transmembrane region" description="Helical" evidence="8">
    <location>
        <begin position="18"/>
        <end position="37"/>
    </location>
</feature>
<dbReference type="SMART" id="SM00388">
    <property type="entry name" value="HisKA"/>
    <property type="match status" value="1"/>
</dbReference>
<dbReference type="PANTHER" id="PTHR43711">
    <property type="entry name" value="TWO-COMPONENT HISTIDINE KINASE"/>
    <property type="match status" value="1"/>
</dbReference>
<feature type="transmembrane region" description="Helical" evidence="8">
    <location>
        <begin position="156"/>
        <end position="176"/>
    </location>
</feature>
<dbReference type="InterPro" id="IPR035965">
    <property type="entry name" value="PAS-like_dom_sf"/>
</dbReference>
<evidence type="ECO:0000256" key="3">
    <source>
        <dbReference type="ARBA" id="ARBA00022553"/>
    </source>
</evidence>